<dbReference type="eggNOG" id="COG3832">
    <property type="taxonomic scope" value="Bacteria"/>
</dbReference>
<sequence length="214" mass="22853">MSITIDPAATARLVVREVRSGERDGAPTKVAVARRTYAAERDDVWDAVTSPERLPRWFAPVSGDLSEGGRYQVEGNAGGVVETCEAPERFAVTWEFGGTLSWLEVRLTESDGGTTLELVHESPVEPEFAERFGPGAVGVGWDLALMGLGLHLETDQAVDPAEGEAWTLSPDGVEFVRHASTGWAEAAIADGDDPEAARAAARNTLAFYTTPPDA</sequence>
<dbReference type="SUPFAM" id="SSF55961">
    <property type="entry name" value="Bet v1-like"/>
    <property type="match status" value="1"/>
</dbReference>
<dbReference type="EMBL" id="CP002810">
    <property type="protein sequence ID" value="AEG44179.1"/>
    <property type="molecule type" value="Genomic_DNA"/>
</dbReference>
<dbReference type="InterPro" id="IPR023393">
    <property type="entry name" value="START-like_dom_sf"/>
</dbReference>
<dbReference type="STRING" id="743718.Isova_1414"/>
<gene>
    <name evidence="3" type="ordered locus">Isova_1414</name>
</gene>
<dbReference type="InterPro" id="IPR013538">
    <property type="entry name" value="ASHA1/2-like_C"/>
</dbReference>
<dbReference type="CDD" id="cd08899">
    <property type="entry name" value="SRPBCC_CalC_Aha1-like_6"/>
    <property type="match status" value="1"/>
</dbReference>
<evidence type="ECO:0000313" key="4">
    <source>
        <dbReference type="Proteomes" id="UP000009236"/>
    </source>
</evidence>
<feature type="domain" description="Activator of Hsp90 ATPase homologue 1/2-like C-terminal" evidence="2">
    <location>
        <begin position="39"/>
        <end position="148"/>
    </location>
</feature>
<name>F6FTQ2_ISOV2</name>
<keyword evidence="4" id="KW-1185">Reference proteome</keyword>
<organism evidence="4">
    <name type="scientific">Isoptericola variabilis (strain 225)</name>
    <dbReference type="NCBI Taxonomy" id="743718"/>
    <lineage>
        <taxon>Bacteria</taxon>
        <taxon>Bacillati</taxon>
        <taxon>Actinomycetota</taxon>
        <taxon>Actinomycetes</taxon>
        <taxon>Micrococcales</taxon>
        <taxon>Promicromonosporaceae</taxon>
        <taxon>Isoptericola</taxon>
    </lineage>
</organism>
<dbReference type="Proteomes" id="UP000009236">
    <property type="component" value="Chromosome"/>
</dbReference>
<proteinExistence type="inferred from homology"/>
<dbReference type="RefSeq" id="WP_013838571.1">
    <property type="nucleotide sequence ID" value="NC_015588.1"/>
</dbReference>
<dbReference type="Pfam" id="PF08327">
    <property type="entry name" value="AHSA1"/>
    <property type="match status" value="1"/>
</dbReference>
<protein>
    <submittedName>
        <fullName evidence="3">Activator of Hsp90 ATPase 1 family protein</fullName>
    </submittedName>
</protein>
<comment type="similarity">
    <text evidence="1">Belongs to the AHA1 family.</text>
</comment>
<evidence type="ECO:0000256" key="1">
    <source>
        <dbReference type="ARBA" id="ARBA00006817"/>
    </source>
</evidence>
<dbReference type="KEGG" id="iva:Isova_1414"/>
<dbReference type="AlphaFoldDB" id="F6FTQ2"/>
<evidence type="ECO:0000259" key="2">
    <source>
        <dbReference type="Pfam" id="PF08327"/>
    </source>
</evidence>
<reference evidence="3 4" key="1">
    <citation type="submission" date="2011-05" db="EMBL/GenBank/DDBJ databases">
        <title>Complete sequence of Isoptericola variabilis 225.</title>
        <authorList>
            <consortium name="US DOE Joint Genome Institute"/>
            <person name="Lucas S."/>
            <person name="Han J."/>
            <person name="Lapidus A."/>
            <person name="Cheng J.-F."/>
            <person name="Goodwin L."/>
            <person name="Pitluck S."/>
            <person name="Peters L."/>
            <person name="Mikhailova N."/>
            <person name="Zeytun A."/>
            <person name="Han C."/>
            <person name="Tapia R."/>
            <person name="Land M."/>
            <person name="Hauser L."/>
            <person name="Kyrpides N."/>
            <person name="Ivanova N."/>
            <person name="Pagani I."/>
            <person name="Siebers A."/>
            <person name="Allgaier M."/>
            <person name="Thelen M."/>
            <person name="Hugenholtz P."/>
            <person name="Gladden J."/>
            <person name="Woyke T."/>
        </authorList>
    </citation>
    <scope>NUCLEOTIDE SEQUENCE [LARGE SCALE GENOMIC DNA]</scope>
    <source>
        <strain evidence="4">225</strain>
    </source>
</reference>
<dbReference type="HOGENOM" id="CLU_108923_0_0_11"/>
<dbReference type="Gene3D" id="3.30.530.20">
    <property type="match status" value="1"/>
</dbReference>
<accession>F6FTQ2</accession>
<evidence type="ECO:0000313" key="3">
    <source>
        <dbReference type="EMBL" id="AEG44179.1"/>
    </source>
</evidence>